<dbReference type="Gene3D" id="3.30.430.20">
    <property type="entry name" value="Gnk2 domain, C-X8-C-X2-C motif"/>
    <property type="match status" value="2"/>
</dbReference>
<dbReference type="PANTHER" id="PTHR47973">
    <property type="entry name" value="CYSTEINE-RICH RECEPTOR-LIKE PROTEIN KINASE 3"/>
    <property type="match status" value="1"/>
</dbReference>
<keyword evidence="7" id="KW-0675">Receptor</keyword>
<dbReference type="InterPro" id="IPR011009">
    <property type="entry name" value="Kinase-like_dom_sf"/>
</dbReference>
<dbReference type="InterPro" id="IPR001245">
    <property type="entry name" value="Ser-Thr/Tyr_kinase_cat_dom"/>
</dbReference>
<dbReference type="GO" id="GO:0004674">
    <property type="term" value="F:protein serine/threonine kinase activity"/>
    <property type="evidence" value="ECO:0007669"/>
    <property type="project" value="UniProtKB-KW"/>
</dbReference>
<evidence type="ECO:0000259" key="12">
    <source>
        <dbReference type="PROSITE" id="PS50011"/>
    </source>
</evidence>
<evidence type="ECO:0000313" key="14">
    <source>
        <dbReference type="EMBL" id="JAG93852.1"/>
    </source>
</evidence>
<organism evidence="14">
    <name type="scientific">Araucaria cunninghamii</name>
    <name type="common">Hoop pine</name>
    <name type="synonym">Moreton Bay pine</name>
    <dbReference type="NCBI Taxonomy" id="56994"/>
    <lineage>
        <taxon>Eukaryota</taxon>
        <taxon>Viridiplantae</taxon>
        <taxon>Streptophyta</taxon>
        <taxon>Embryophyta</taxon>
        <taxon>Tracheophyta</taxon>
        <taxon>Spermatophyta</taxon>
        <taxon>Pinopsida</taxon>
        <taxon>Pinidae</taxon>
        <taxon>Conifers II</taxon>
        <taxon>Araucariales</taxon>
        <taxon>Araucariaceae</taxon>
        <taxon>Araucaria</taxon>
    </lineage>
</organism>
<evidence type="ECO:0000256" key="5">
    <source>
        <dbReference type="ARBA" id="ARBA00022777"/>
    </source>
</evidence>
<keyword evidence="3" id="KW-0808">Transferase</keyword>
<evidence type="ECO:0000256" key="6">
    <source>
        <dbReference type="ARBA" id="ARBA00022840"/>
    </source>
</evidence>
<name>A0A0D6QRJ0_ARACU</name>
<dbReference type="InterPro" id="IPR038408">
    <property type="entry name" value="GNK2_sf"/>
</dbReference>
<dbReference type="Pfam" id="PF07714">
    <property type="entry name" value="PK_Tyr_Ser-Thr"/>
    <property type="match status" value="1"/>
</dbReference>
<dbReference type="Pfam" id="PF01657">
    <property type="entry name" value="Stress-antifung"/>
    <property type="match status" value="2"/>
</dbReference>
<evidence type="ECO:0000259" key="13">
    <source>
        <dbReference type="PROSITE" id="PS51473"/>
    </source>
</evidence>
<dbReference type="PROSITE" id="PS51473">
    <property type="entry name" value="GNK2"/>
    <property type="match status" value="2"/>
</dbReference>
<dbReference type="EMBL" id="GCKF01045394">
    <property type="protein sequence ID" value="JAG93852.1"/>
    <property type="molecule type" value="Transcribed_RNA"/>
</dbReference>
<dbReference type="InterPro" id="IPR008271">
    <property type="entry name" value="Ser/Thr_kinase_AS"/>
</dbReference>
<dbReference type="PROSITE" id="PS50011">
    <property type="entry name" value="PROTEIN_KINASE_DOM"/>
    <property type="match status" value="1"/>
</dbReference>
<dbReference type="FunFam" id="1.10.510.10:FF:000336">
    <property type="entry name" value="Cysteine-rich receptor-like protein kinase 2"/>
    <property type="match status" value="1"/>
</dbReference>
<evidence type="ECO:0000256" key="3">
    <source>
        <dbReference type="ARBA" id="ARBA00022679"/>
    </source>
</evidence>
<evidence type="ECO:0000256" key="8">
    <source>
        <dbReference type="ARBA" id="ARBA00023180"/>
    </source>
</evidence>
<dbReference type="CDD" id="cd23509">
    <property type="entry name" value="Gnk2-like"/>
    <property type="match status" value="2"/>
</dbReference>
<feature type="compositionally biased region" description="Low complexity" evidence="10">
    <location>
        <begin position="645"/>
        <end position="666"/>
    </location>
</feature>
<dbReference type="FunFam" id="3.30.200.20:FF:000177">
    <property type="entry name" value="Cysteine-rich receptor-like protein kinase 2"/>
    <property type="match status" value="1"/>
</dbReference>
<dbReference type="Gene3D" id="1.10.510.10">
    <property type="entry name" value="Transferase(Phosphotransferase) domain 1"/>
    <property type="match status" value="1"/>
</dbReference>
<protein>
    <submittedName>
        <fullName evidence="14">Uncharacterized protein</fullName>
    </submittedName>
</protein>
<feature type="domain" description="Protein kinase" evidence="12">
    <location>
        <begin position="347"/>
        <end position="633"/>
    </location>
</feature>
<accession>A0A0D6QRJ0</accession>
<keyword evidence="4 9" id="KW-0547">Nucleotide-binding</keyword>
<keyword evidence="11" id="KW-1133">Transmembrane helix</keyword>
<dbReference type="EMBL" id="GCKF01045395">
    <property type="protein sequence ID" value="JAG93851.1"/>
    <property type="molecule type" value="Transcribed_RNA"/>
</dbReference>
<dbReference type="InterPro" id="IPR002902">
    <property type="entry name" value="GNK2"/>
</dbReference>
<feature type="transmembrane region" description="Helical" evidence="11">
    <location>
        <begin position="283"/>
        <end position="305"/>
    </location>
</feature>
<evidence type="ECO:0000256" key="7">
    <source>
        <dbReference type="ARBA" id="ARBA00023170"/>
    </source>
</evidence>
<keyword evidence="11" id="KW-0812">Transmembrane</keyword>
<feature type="binding site" evidence="9">
    <location>
        <position position="376"/>
    </location>
    <ligand>
        <name>ATP</name>
        <dbReference type="ChEBI" id="CHEBI:30616"/>
    </ligand>
</feature>
<feature type="domain" description="Gnk2-homologous" evidence="13">
    <location>
        <begin position="156"/>
        <end position="260"/>
    </location>
</feature>
<evidence type="ECO:0000256" key="1">
    <source>
        <dbReference type="ARBA" id="ARBA00002571"/>
    </source>
</evidence>
<evidence type="ECO:0000256" key="2">
    <source>
        <dbReference type="ARBA" id="ARBA00022527"/>
    </source>
</evidence>
<dbReference type="InterPro" id="IPR000719">
    <property type="entry name" value="Prot_kinase_dom"/>
</dbReference>
<evidence type="ECO:0000256" key="4">
    <source>
        <dbReference type="ARBA" id="ARBA00022741"/>
    </source>
</evidence>
<keyword evidence="5" id="KW-0418">Kinase</keyword>
<feature type="region of interest" description="Disordered" evidence="10">
    <location>
        <begin position="641"/>
        <end position="666"/>
    </location>
</feature>
<reference evidence="14" key="1">
    <citation type="submission" date="2015-03" db="EMBL/GenBank/DDBJ databases">
        <title>A transcriptome of Araucaria cunninghamii, an australian fine timber species.</title>
        <authorList>
            <person name="Jing Yi C.J.Y."/>
            <person name="Yin San L.Y.S."/>
            <person name="Abdul Karim S.S."/>
            <person name="Wan Azmi N.N."/>
            <person name="Hercus R.R."/>
            <person name="Croft L.L."/>
        </authorList>
    </citation>
    <scope>NUCLEOTIDE SEQUENCE</scope>
    <source>
        <strain evidence="14">MI0301</strain>
        <tissue evidence="14">Leaf</tissue>
    </source>
</reference>
<dbReference type="AlphaFoldDB" id="A0A0D6QRJ0"/>
<dbReference type="Gene3D" id="3.30.200.20">
    <property type="entry name" value="Phosphorylase Kinase, domain 1"/>
    <property type="match status" value="1"/>
</dbReference>
<dbReference type="CDD" id="cd14066">
    <property type="entry name" value="STKc_IRAK"/>
    <property type="match status" value="1"/>
</dbReference>
<feature type="domain" description="Gnk2-homologous" evidence="13">
    <location>
        <begin position="48"/>
        <end position="149"/>
    </location>
</feature>
<dbReference type="InterPro" id="IPR017441">
    <property type="entry name" value="Protein_kinase_ATP_BS"/>
</dbReference>
<evidence type="ECO:0000256" key="9">
    <source>
        <dbReference type="PROSITE-ProRule" id="PRU10141"/>
    </source>
</evidence>
<keyword evidence="2" id="KW-0723">Serine/threonine-protein kinase</keyword>
<dbReference type="PROSITE" id="PS00108">
    <property type="entry name" value="PROTEIN_KINASE_ST"/>
    <property type="match status" value="1"/>
</dbReference>
<evidence type="ECO:0000256" key="11">
    <source>
        <dbReference type="SAM" id="Phobius"/>
    </source>
</evidence>
<dbReference type="PROSITE" id="PS00107">
    <property type="entry name" value="PROTEIN_KINASE_ATP"/>
    <property type="match status" value="1"/>
</dbReference>
<keyword evidence="6 9" id="KW-0067">ATP-binding</keyword>
<dbReference type="SUPFAM" id="SSF56112">
    <property type="entry name" value="Protein kinase-like (PK-like)"/>
    <property type="match status" value="1"/>
</dbReference>
<evidence type="ECO:0000256" key="10">
    <source>
        <dbReference type="SAM" id="MobiDB-lite"/>
    </source>
</evidence>
<comment type="function">
    <text evidence="1">Exerts antifungal activity through its carbohydrate-binding specificity.</text>
</comment>
<sequence>MFLLVVRTFCKSGSQSFICTCTAMEILRLIMLLSFLLGVPIAAADPQTTLLSYGCSPVNTTNVTRFEQNLNAALSFLVEAVPSSGYATKDELSGTDSVYALAQCRHDLSTSDCSKCLKVAEKKVRNCSSVSGGRAIYDGCFLRYESREFYSSYTDTGNSPRCANGSIGNDPNSFSATSQSLISDLCAAAPRTEYLFAAQTRKDASNRTVYGLASCLRTLTEQECKACLAIAQINMNSCYPHTEGRAVDAGCYLRYATYSFFLNNATTDLTALLSSGNKVSSTVWIIVGVVGGVIVLGLIISLFVIRRRKLAHLTQRGQKRADTESATELRGPVDFDFKTLKKATNNFDEANKLGEGGFGEVYKGTLKNGKIVAVKKLTLAQSARAISEFQSEVKLISNVHHRNLVRLLGCCNQGQERLLVYEYMPKSSLDRVLFGDIQNVLNWQESCSIILGTARGLAYLHEEFHVCIIHRDIKSSNILLDDNLQPKIADFGLARLLPNDRSHVTTRFAGTLGYTAPEYAIHGQLTEKADTYSYGVVVFEIISGRKSIDMRQPPHMQYLLEWVWKLYEENKVEEMVDERMKEGYTKEEVLRVINIALLCVQASVMQRPSMSEIVSMLVSRTEINMERPLQPAFVDVGHRVRGEHSASSGAPSSQSSATVSVSLTGR</sequence>
<dbReference type="GO" id="GO:0005524">
    <property type="term" value="F:ATP binding"/>
    <property type="evidence" value="ECO:0007669"/>
    <property type="project" value="UniProtKB-UniRule"/>
</dbReference>
<proteinExistence type="predicted"/>
<dbReference type="InterPro" id="IPR052059">
    <property type="entry name" value="CR_Ser/Thr_kinase"/>
</dbReference>
<keyword evidence="8" id="KW-0325">Glycoprotein</keyword>
<dbReference type="SMART" id="SM00220">
    <property type="entry name" value="S_TKc"/>
    <property type="match status" value="1"/>
</dbReference>
<keyword evidence="11" id="KW-0472">Membrane</keyword>